<comment type="caution">
    <text evidence="2">The sequence shown here is derived from an EMBL/GenBank/DDBJ whole genome shotgun (WGS) entry which is preliminary data.</text>
</comment>
<dbReference type="Proteomes" id="UP000194873">
    <property type="component" value="Unassembled WGS sequence"/>
</dbReference>
<dbReference type="Pfam" id="PF12893">
    <property type="entry name" value="Lumazine_bd_2"/>
    <property type="match status" value="1"/>
</dbReference>
<proteinExistence type="predicted"/>
<dbReference type="RefSeq" id="WP_086595659.1">
    <property type="nucleotide sequence ID" value="NZ_MTSE01000011.1"/>
</dbReference>
<feature type="chain" id="PRO_5013122972" description="DUF4878 domain-containing protein" evidence="1">
    <location>
        <begin position="22"/>
        <end position="146"/>
    </location>
</feature>
<evidence type="ECO:0000256" key="1">
    <source>
        <dbReference type="SAM" id="SignalP"/>
    </source>
</evidence>
<keyword evidence="1" id="KW-0732">Signal</keyword>
<evidence type="ECO:0000313" key="2">
    <source>
        <dbReference type="EMBL" id="OUJ72321.1"/>
    </source>
</evidence>
<accession>A0A243WC55</accession>
<evidence type="ECO:0000313" key="3">
    <source>
        <dbReference type="Proteomes" id="UP000194873"/>
    </source>
</evidence>
<organism evidence="2 3">
    <name type="scientific">Hymenobacter crusticola</name>
    <dbReference type="NCBI Taxonomy" id="1770526"/>
    <lineage>
        <taxon>Bacteria</taxon>
        <taxon>Pseudomonadati</taxon>
        <taxon>Bacteroidota</taxon>
        <taxon>Cytophagia</taxon>
        <taxon>Cytophagales</taxon>
        <taxon>Hymenobacteraceae</taxon>
        <taxon>Hymenobacter</taxon>
    </lineage>
</organism>
<dbReference type="AlphaFoldDB" id="A0A243WC55"/>
<name>A0A243WC55_9BACT</name>
<dbReference type="OrthoDB" id="8445243at2"/>
<dbReference type="SUPFAM" id="SSF54427">
    <property type="entry name" value="NTF2-like"/>
    <property type="match status" value="1"/>
</dbReference>
<feature type="signal peptide" evidence="1">
    <location>
        <begin position="1"/>
        <end position="21"/>
    </location>
</feature>
<dbReference type="Gene3D" id="3.10.450.50">
    <property type="match status" value="1"/>
</dbReference>
<sequence length="146" mass="15807">MKTKVLLLAFLFISFASVSFAQRLTAKTKYQIARIEETINGYLLTSEAGGASQAYLPAAQVMQVQGGTLMAQNATEQTSAKTAEALRPGHIVYVDLQGTAAVARVERPSAKGSVTDFLNLLQIDGEWKVVNQIRSVSDEQPAFTLK</sequence>
<dbReference type="InterPro" id="IPR032710">
    <property type="entry name" value="NTF2-like_dom_sf"/>
</dbReference>
<keyword evidence="3" id="KW-1185">Reference proteome</keyword>
<dbReference type="InterPro" id="IPR039437">
    <property type="entry name" value="FrzH/put_lumazine-bd"/>
</dbReference>
<gene>
    <name evidence="2" type="ORF">BXP70_18865</name>
</gene>
<protein>
    <recommendedName>
        <fullName evidence="4">DUF4878 domain-containing protein</fullName>
    </recommendedName>
</protein>
<dbReference type="EMBL" id="MTSE01000011">
    <property type="protein sequence ID" value="OUJ72321.1"/>
    <property type="molecule type" value="Genomic_DNA"/>
</dbReference>
<reference evidence="2 3" key="1">
    <citation type="submission" date="2017-01" db="EMBL/GenBank/DDBJ databases">
        <title>A new Hymenobacter.</title>
        <authorList>
            <person name="Liang Y."/>
            <person name="Feng F."/>
        </authorList>
    </citation>
    <scope>NUCLEOTIDE SEQUENCE [LARGE SCALE GENOMIC DNA]</scope>
    <source>
        <strain evidence="2">MIMBbqt21</strain>
    </source>
</reference>
<evidence type="ECO:0008006" key="4">
    <source>
        <dbReference type="Google" id="ProtNLM"/>
    </source>
</evidence>